<reference evidence="1 2" key="1">
    <citation type="submission" date="2023-03" db="EMBL/GenBank/DDBJ databases">
        <title>Genome insight into feeding habits of ladybird beetles.</title>
        <authorList>
            <person name="Li H.-S."/>
            <person name="Huang Y.-H."/>
            <person name="Pang H."/>
        </authorList>
    </citation>
    <scope>NUCLEOTIDE SEQUENCE [LARGE SCALE GENOMIC DNA]</scope>
    <source>
        <strain evidence="1">SYSU_2023b</strain>
        <tissue evidence="1">Whole body</tissue>
    </source>
</reference>
<organism evidence="1 2">
    <name type="scientific">Henosepilachna vigintioctopunctata</name>
    <dbReference type="NCBI Taxonomy" id="420089"/>
    <lineage>
        <taxon>Eukaryota</taxon>
        <taxon>Metazoa</taxon>
        <taxon>Ecdysozoa</taxon>
        <taxon>Arthropoda</taxon>
        <taxon>Hexapoda</taxon>
        <taxon>Insecta</taxon>
        <taxon>Pterygota</taxon>
        <taxon>Neoptera</taxon>
        <taxon>Endopterygota</taxon>
        <taxon>Coleoptera</taxon>
        <taxon>Polyphaga</taxon>
        <taxon>Cucujiformia</taxon>
        <taxon>Coccinelloidea</taxon>
        <taxon>Coccinellidae</taxon>
        <taxon>Epilachninae</taxon>
        <taxon>Epilachnini</taxon>
        <taxon>Henosepilachna</taxon>
    </lineage>
</organism>
<dbReference type="Proteomes" id="UP001431783">
    <property type="component" value="Unassembled WGS sequence"/>
</dbReference>
<evidence type="ECO:0000313" key="1">
    <source>
        <dbReference type="EMBL" id="KAK9870081.1"/>
    </source>
</evidence>
<comment type="caution">
    <text evidence="1">The sequence shown here is derived from an EMBL/GenBank/DDBJ whole genome shotgun (WGS) entry which is preliminary data.</text>
</comment>
<name>A0AAW1TPI1_9CUCU</name>
<sequence>MAEEFIERFHNLEGTLLKEKKKSLFFLLDSYKSLHNEEHTLTKISQNLKPRTCLEEIYKLEFLIYFRRSCELFEELKSGNDLAASKIIRHPWFIEYLFNDKQCEEFVQNVFPLLSIVVRSKILKQIRKLQNEESVNALFDCLLERYGLQPAMILLCGCSTDKIRQFLKRGLKLSNTRLKLLHDKSPSLINFYYEEYHRRGGDLEPSFIKYLSFNDANLYVQLRLKYNIDSGRLGRRTTTKYVLENREAIMLDRDKYLSLNIFHVKALNKVLRSDLRLSQKRIVPDEEHIHCTLSEGGNTKVSSANSDGPLDIIEAVEDIDQLDGSSLVLMDLKKMIDKCDDIEECVYLFEDFVENCSKIKDYNALLDFLSLFCRRFRNTDAQVSYIPLDQIYRRIKLNDLTDEHWVCIHEIILIQDLRGLPIYNPIVLEYSKYLYKNGRDFGEMVPIYLKSQNFSLRNVNFKDETFKDIEFQREFLKLALEQYNDNLHQATEIILAIRDWNKRHPYDIILVSEKEEIVDRIKKSVDVNWLHQRGDEFLSMKYLVCRENMSEEFTDIYFNHMNSLENVTMTKWFLKYKPDVFQKYAHDVSECKTIMSNHSLLKLSRKYEHIDLLQTLIKYNLEKLIDSKTLLKDKIADILASIMPKQDYLELLKKNIPKCDKLDLKTASLEEKNIHKIQVALAKSVRYSTCKVEALPILLKYCRGDYFQPALISLYSCLYRIPEKSLENVSAVLLKKAVSVRKHTIFLSVLVFPAKTVETLVLHILETENNDSIKKHLFTRMSKDFLKKPCDVIWKMLQTYMDHLTVHETETLTAMADVHVIPETYKRAFIDKVCNIYGALEKKENTPMNIYYDILMKSVMDDDIKFLSADWCMDIIRRNFTKEEDADGSWVSFTIKFLMYGDKMRENIRYILNMMEAYKKKYWNTSSRQIAMCYIHNIFKQIYNKTMNIEEFRLPLLKEFPSILAEEWKKVFSIDETLEEYLMLDFMILKYQENHDEQFYAREIIKIFASLRKKYGDLITTLFKEFLSAELILLLGTHNYMAKLLELLVNILKLDSSLPITLIVIQLLPGPVSHYNEIIRNVSDENIVKQAYLNRR</sequence>
<protein>
    <submittedName>
        <fullName evidence="1">Uncharacterized protein</fullName>
    </submittedName>
</protein>
<evidence type="ECO:0000313" key="2">
    <source>
        <dbReference type="Proteomes" id="UP001431783"/>
    </source>
</evidence>
<dbReference type="AlphaFoldDB" id="A0AAW1TPI1"/>
<accession>A0AAW1TPI1</accession>
<keyword evidence="2" id="KW-1185">Reference proteome</keyword>
<proteinExistence type="predicted"/>
<gene>
    <name evidence="1" type="ORF">WA026_006175</name>
</gene>
<dbReference type="EMBL" id="JARQZJ010000002">
    <property type="protein sequence ID" value="KAK9870081.1"/>
    <property type="molecule type" value="Genomic_DNA"/>
</dbReference>